<comment type="caution">
    <text evidence="2">The sequence shown here is derived from an EMBL/GenBank/DDBJ whole genome shotgun (WGS) entry which is preliminary data.</text>
</comment>
<gene>
    <name evidence="2" type="ORF">OJ997_05475</name>
</gene>
<keyword evidence="3" id="KW-1185">Reference proteome</keyword>
<sequence length="65" mass="7421">MRFDRYVRYISEHRRTPEGVSRPSAIRLGAAEGYLARHEGRSLSAPSEADVQRRAAHIQANTRRS</sequence>
<protein>
    <submittedName>
        <fullName evidence="2">Uncharacterized protein</fullName>
    </submittedName>
</protein>
<dbReference type="RefSeq" id="WP_270024037.1">
    <property type="nucleotide sequence ID" value="NZ_JAPDDP010000007.1"/>
</dbReference>
<dbReference type="AlphaFoldDB" id="A0A9X3S6B0"/>
<evidence type="ECO:0000313" key="2">
    <source>
        <dbReference type="EMBL" id="MDA0179734.1"/>
    </source>
</evidence>
<dbReference type="Proteomes" id="UP001147653">
    <property type="component" value="Unassembled WGS sequence"/>
</dbReference>
<reference evidence="2" key="1">
    <citation type="submission" date="2022-10" db="EMBL/GenBank/DDBJ databases">
        <title>The WGS of Solirubrobacter phytolaccae KCTC 29190.</title>
        <authorList>
            <person name="Jiang Z."/>
        </authorList>
    </citation>
    <scope>NUCLEOTIDE SEQUENCE</scope>
    <source>
        <strain evidence="2">KCTC 29190</strain>
    </source>
</reference>
<feature type="region of interest" description="Disordered" evidence="1">
    <location>
        <begin position="40"/>
        <end position="65"/>
    </location>
</feature>
<evidence type="ECO:0000256" key="1">
    <source>
        <dbReference type="SAM" id="MobiDB-lite"/>
    </source>
</evidence>
<accession>A0A9X3S6B0</accession>
<proteinExistence type="predicted"/>
<organism evidence="2 3">
    <name type="scientific">Solirubrobacter phytolaccae</name>
    <dbReference type="NCBI Taxonomy" id="1404360"/>
    <lineage>
        <taxon>Bacteria</taxon>
        <taxon>Bacillati</taxon>
        <taxon>Actinomycetota</taxon>
        <taxon>Thermoleophilia</taxon>
        <taxon>Solirubrobacterales</taxon>
        <taxon>Solirubrobacteraceae</taxon>
        <taxon>Solirubrobacter</taxon>
    </lineage>
</organism>
<evidence type="ECO:0000313" key="3">
    <source>
        <dbReference type="Proteomes" id="UP001147653"/>
    </source>
</evidence>
<dbReference type="EMBL" id="JAPDDP010000007">
    <property type="protein sequence ID" value="MDA0179734.1"/>
    <property type="molecule type" value="Genomic_DNA"/>
</dbReference>
<name>A0A9X3S6B0_9ACTN</name>